<reference evidence="3" key="1">
    <citation type="submission" date="2016-06" db="EMBL/GenBank/DDBJ databases">
        <title>Parallel loss of symbiosis genes in relatives of nitrogen-fixing non-legume Parasponia.</title>
        <authorList>
            <person name="Van Velzen R."/>
            <person name="Holmer R."/>
            <person name="Bu F."/>
            <person name="Rutten L."/>
            <person name="Van Zeijl A."/>
            <person name="Liu W."/>
            <person name="Santuari L."/>
            <person name="Cao Q."/>
            <person name="Sharma T."/>
            <person name="Shen D."/>
            <person name="Roswanjaya Y."/>
            <person name="Wardhani T."/>
            <person name="Kalhor M.S."/>
            <person name="Jansen J."/>
            <person name="Van den Hoogen J."/>
            <person name="Gungor B."/>
            <person name="Hartog M."/>
            <person name="Hontelez J."/>
            <person name="Verver J."/>
            <person name="Yang W.-C."/>
            <person name="Schijlen E."/>
            <person name="Repin R."/>
            <person name="Schilthuizen M."/>
            <person name="Schranz E."/>
            <person name="Heidstra R."/>
            <person name="Miyata K."/>
            <person name="Fedorova E."/>
            <person name="Kohlen W."/>
            <person name="Bisseling T."/>
            <person name="Smit S."/>
            <person name="Geurts R."/>
        </authorList>
    </citation>
    <scope>NUCLEOTIDE SEQUENCE [LARGE SCALE GENOMIC DNA]</scope>
    <source>
        <strain evidence="3">cv. WU1-14</strain>
    </source>
</reference>
<dbReference type="EMBL" id="JXTB01000737">
    <property type="protein sequence ID" value="PON33329.1"/>
    <property type="molecule type" value="Genomic_DNA"/>
</dbReference>
<proteinExistence type="predicted"/>
<evidence type="ECO:0000313" key="2">
    <source>
        <dbReference type="EMBL" id="PON33329.1"/>
    </source>
</evidence>
<evidence type="ECO:0008006" key="4">
    <source>
        <dbReference type="Google" id="ProtNLM"/>
    </source>
</evidence>
<protein>
    <recommendedName>
        <fullName evidence="4">Transmembrane protein</fullName>
    </recommendedName>
</protein>
<organism evidence="2 3">
    <name type="scientific">Parasponia andersonii</name>
    <name type="common">Sponia andersonii</name>
    <dbReference type="NCBI Taxonomy" id="3476"/>
    <lineage>
        <taxon>Eukaryota</taxon>
        <taxon>Viridiplantae</taxon>
        <taxon>Streptophyta</taxon>
        <taxon>Embryophyta</taxon>
        <taxon>Tracheophyta</taxon>
        <taxon>Spermatophyta</taxon>
        <taxon>Magnoliopsida</taxon>
        <taxon>eudicotyledons</taxon>
        <taxon>Gunneridae</taxon>
        <taxon>Pentapetalae</taxon>
        <taxon>rosids</taxon>
        <taxon>fabids</taxon>
        <taxon>Rosales</taxon>
        <taxon>Cannabaceae</taxon>
        <taxon>Parasponia</taxon>
    </lineage>
</organism>
<keyword evidence="1" id="KW-1133">Transmembrane helix</keyword>
<keyword evidence="3" id="KW-1185">Reference proteome</keyword>
<keyword evidence="1" id="KW-0812">Transmembrane</keyword>
<comment type="caution">
    <text evidence="2">The sequence shown here is derived from an EMBL/GenBank/DDBJ whole genome shotgun (WGS) entry which is preliminary data.</text>
</comment>
<feature type="transmembrane region" description="Helical" evidence="1">
    <location>
        <begin position="26"/>
        <end position="47"/>
    </location>
</feature>
<name>A0A2P5A9W3_PARAD</name>
<sequence length="108" mass="12163">MILSFHFSFFQLISIDEFKSVAHRVLVSYLGPIVSIASFFCIGIKLIRNTTNKSDKRPDISINTTKGAHKGARIKALQNTKATILHNRNLHTPLTHYKVGLTWLSSII</sequence>
<evidence type="ECO:0000256" key="1">
    <source>
        <dbReference type="SAM" id="Phobius"/>
    </source>
</evidence>
<dbReference type="Proteomes" id="UP000237105">
    <property type="component" value="Unassembled WGS sequence"/>
</dbReference>
<dbReference type="AlphaFoldDB" id="A0A2P5A9W3"/>
<keyword evidence="1" id="KW-0472">Membrane</keyword>
<gene>
    <name evidence="2" type="ORF">PanWU01x14_353580</name>
</gene>
<accession>A0A2P5A9W3</accession>
<evidence type="ECO:0000313" key="3">
    <source>
        <dbReference type="Proteomes" id="UP000237105"/>
    </source>
</evidence>